<feature type="transmembrane region" description="Helical" evidence="1">
    <location>
        <begin position="92"/>
        <end position="114"/>
    </location>
</feature>
<comment type="caution">
    <text evidence="2">The sequence shown here is derived from an EMBL/GenBank/DDBJ whole genome shotgun (WGS) entry which is preliminary data.</text>
</comment>
<keyword evidence="3" id="KW-1185">Reference proteome</keyword>
<dbReference type="AlphaFoldDB" id="A0AAD4R232"/>
<evidence type="ECO:0000313" key="2">
    <source>
        <dbReference type="EMBL" id="KAI1704805.1"/>
    </source>
</evidence>
<keyword evidence="1" id="KW-0812">Transmembrane</keyword>
<feature type="transmembrane region" description="Helical" evidence="1">
    <location>
        <begin position="241"/>
        <end position="265"/>
    </location>
</feature>
<dbReference type="PANTHER" id="PTHR22943:SF248">
    <property type="entry name" value="SEVEN TM RECEPTOR"/>
    <property type="match status" value="1"/>
</dbReference>
<feature type="transmembrane region" description="Helical" evidence="1">
    <location>
        <begin position="126"/>
        <end position="150"/>
    </location>
</feature>
<protein>
    <submittedName>
        <fullName evidence="2">Serpentine type 7TM GPCR chemoreceptor srd domain-containing protein</fullName>
    </submittedName>
</protein>
<dbReference type="EMBL" id="JAKKPZ010000063">
    <property type="protein sequence ID" value="KAI1704805.1"/>
    <property type="molecule type" value="Genomic_DNA"/>
</dbReference>
<dbReference type="Proteomes" id="UP001201812">
    <property type="component" value="Unassembled WGS sequence"/>
</dbReference>
<dbReference type="InterPro" id="IPR019421">
    <property type="entry name" value="7TM_GPCR_serpentine_rcpt_Srd"/>
</dbReference>
<sequence length="315" mass="35502">MTLDRNQVHHITETFVNGLSILFNCSLLYLIKYHSTFGIKVYRLLLTVDALLDLCLGIVVLLGQPIGMTGGGITIIISNGFFSGRSATLDSILITTWSFILHTNVLWIPVQFVYRYRLLCKNEHSIKATCSIVAIATIYSAVALFVIVSFCEVREEFQSDGQLVINLNNWVQPDDTKIFFTGAPIRDWRMIAWLLLWTTTCAGSIVIVIWCEMKIMSNFNQFGKAISVATRRMHKEFNRALLAMAICPLVTTTGPVFYYIFAIAFQQCSGPTLSGTMSMAATCVTFFNPLTTILFLRCYRRVLFSMVACGKKNLW</sequence>
<feature type="transmembrane region" description="Helical" evidence="1">
    <location>
        <begin position="14"/>
        <end position="31"/>
    </location>
</feature>
<dbReference type="PANTHER" id="PTHR22943">
    <property type="entry name" value="7-TRANSMEMBRANE DOMAIN RECEPTOR C.ELEGANS"/>
    <property type="match status" value="1"/>
</dbReference>
<keyword evidence="1" id="KW-1133">Transmembrane helix</keyword>
<accession>A0AAD4R232</accession>
<dbReference type="SUPFAM" id="SSF81321">
    <property type="entry name" value="Family A G protein-coupled receptor-like"/>
    <property type="match status" value="1"/>
</dbReference>
<proteinExistence type="predicted"/>
<evidence type="ECO:0000313" key="3">
    <source>
        <dbReference type="Proteomes" id="UP001201812"/>
    </source>
</evidence>
<dbReference type="Pfam" id="PF10317">
    <property type="entry name" value="7TM_GPCR_Srd"/>
    <property type="match status" value="1"/>
</dbReference>
<reference evidence="2" key="1">
    <citation type="submission" date="2022-01" db="EMBL/GenBank/DDBJ databases">
        <title>Genome Sequence Resource for Two Populations of Ditylenchus destructor, the Migratory Endoparasitic Phytonematode.</title>
        <authorList>
            <person name="Zhang H."/>
            <person name="Lin R."/>
            <person name="Xie B."/>
        </authorList>
    </citation>
    <scope>NUCLEOTIDE SEQUENCE</scope>
    <source>
        <strain evidence="2">BazhouSP</strain>
    </source>
</reference>
<name>A0AAD4R232_9BILA</name>
<feature type="transmembrane region" description="Helical" evidence="1">
    <location>
        <begin position="190"/>
        <end position="211"/>
    </location>
</feature>
<organism evidence="2 3">
    <name type="scientific">Ditylenchus destructor</name>
    <dbReference type="NCBI Taxonomy" id="166010"/>
    <lineage>
        <taxon>Eukaryota</taxon>
        <taxon>Metazoa</taxon>
        <taxon>Ecdysozoa</taxon>
        <taxon>Nematoda</taxon>
        <taxon>Chromadorea</taxon>
        <taxon>Rhabditida</taxon>
        <taxon>Tylenchina</taxon>
        <taxon>Tylenchomorpha</taxon>
        <taxon>Sphaerularioidea</taxon>
        <taxon>Anguinidae</taxon>
        <taxon>Anguininae</taxon>
        <taxon>Ditylenchus</taxon>
    </lineage>
</organism>
<evidence type="ECO:0000256" key="1">
    <source>
        <dbReference type="SAM" id="Phobius"/>
    </source>
</evidence>
<feature type="transmembrane region" description="Helical" evidence="1">
    <location>
        <begin position="277"/>
        <end position="296"/>
    </location>
</feature>
<gene>
    <name evidence="2" type="ORF">DdX_14025</name>
</gene>
<keyword evidence="1" id="KW-0472">Membrane</keyword>